<organism evidence="9 10">
    <name type="scientific">Nitrobacter hamburgensis (strain DSM 10229 / NCIMB 13809 / X14)</name>
    <dbReference type="NCBI Taxonomy" id="323097"/>
    <lineage>
        <taxon>Bacteria</taxon>
        <taxon>Pseudomonadati</taxon>
        <taxon>Pseudomonadota</taxon>
        <taxon>Alphaproteobacteria</taxon>
        <taxon>Hyphomicrobiales</taxon>
        <taxon>Nitrobacteraceae</taxon>
        <taxon>Nitrobacter</taxon>
    </lineage>
</organism>
<evidence type="ECO:0000256" key="8">
    <source>
        <dbReference type="SAM" id="Phobius"/>
    </source>
</evidence>
<dbReference type="CDD" id="cd09319">
    <property type="entry name" value="TDT_like_1"/>
    <property type="match status" value="1"/>
</dbReference>
<keyword evidence="3" id="KW-0813">Transport</keyword>
<dbReference type="RefSeq" id="WP_011511821.1">
    <property type="nucleotide sequence ID" value="NC_007964.1"/>
</dbReference>
<dbReference type="KEGG" id="nha:Nham_3443"/>
<evidence type="ECO:0000256" key="4">
    <source>
        <dbReference type="ARBA" id="ARBA00022475"/>
    </source>
</evidence>
<keyword evidence="10" id="KW-1185">Reference proteome</keyword>
<dbReference type="AlphaFoldDB" id="Q1QHX5"/>
<evidence type="ECO:0000256" key="7">
    <source>
        <dbReference type="ARBA" id="ARBA00023136"/>
    </source>
</evidence>
<feature type="transmembrane region" description="Helical" evidence="8">
    <location>
        <begin position="259"/>
        <end position="282"/>
    </location>
</feature>
<accession>Q1QHX5</accession>
<evidence type="ECO:0000313" key="10">
    <source>
        <dbReference type="Proteomes" id="UP000001953"/>
    </source>
</evidence>
<feature type="transmembrane region" description="Helical" evidence="8">
    <location>
        <begin position="294"/>
        <end position="314"/>
    </location>
</feature>
<comment type="similarity">
    <text evidence="2">Belongs to the tellurite-resistance/dicarboxylate transporter (TDT) family.</text>
</comment>
<feature type="transmembrane region" description="Helical" evidence="8">
    <location>
        <begin position="326"/>
        <end position="347"/>
    </location>
</feature>
<dbReference type="EMBL" id="CP000319">
    <property type="protein sequence ID" value="ABE64172.1"/>
    <property type="molecule type" value="Genomic_DNA"/>
</dbReference>
<reference evidence="9 10" key="1">
    <citation type="submission" date="2006-03" db="EMBL/GenBank/DDBJ databases">
        <title>Complete sequence of chromosome of Nitrobacter hamburgensis X14.</title>
        <authorList>
            <consortium name="US DOE Joint Genome Institute"/>
            <person name="Copeland A."/>
            <person name="Lucas S."/>
            <person name="Lapidus A."/>
            <person name="Barry K."/>
            <person name="Detter J.C."/>
            <person name="Glavina del Rio T."/>
            <person name="Hammon N."/>
            <person name="Israni S."/>
            <person name="Dalin E."/>
            <person name="Tice H."/>
            <person name="Pitluck S."/>
            <person name="Chain P."/>
            <person name="Malfatti S."/>
            <person name="Shin M."/>
            <person name="Vergez L."/>
            <person name="Schmutz J."/>
            <person name="Larimer F."/>
            <person name="Land M."/>
            <person name="Hauser L."/>
            <person name="Kyrpides N."/>
            <person name="Ivanova N."/>
            <person name="Ward B."/>
            <person name="Arp D."/>
            <person name="Klotz M."/>
            <person name="Stein L."/>
            <person name="O'Mullan G."/>
            <person name="Starkenburg S."/>
            <person name="Sayavedra L."/>
            <person name="Poret-Peterson A.T."/>
            <person name="Gentry M.E."/>
            <person name="Bruce D."/>
            <person name="Richardson P."/>
        </authorList>
    </citation>
    <scope>NUCLEOTIDE SEQUENCE [LARGE SCALE GENOMIC DNA]</scope>
    <source>
        <strain evidence="10">DSM 10229 / NCIMB 13809 / X14</strain>
    </source>
</reference>
<proteinExistence type="inferred from homology"/>
<dbReference type="PANTHER" id="PTHR31686:SF1">
    <property type="entry name" value="SULFITE EFFLUX PUMP SSU1"/>
    <property type="match status" value="1"/>
</dbReference>
<dbReference type="Gene3D" id="1.50.10.150">
    <property type="entry name" value="Voltage-dependent anion channel"/>
    <property type="match status" value="1"/>
</dbReference>
<dbReference type="InterPro" id="IPR051629">
    <property type="entry name" value="Sulfite_efflux_TDT"/>
</dbReference>
<dbReference type="InterPro" id="IPR004695">
    <property type="entry name" value="SLAC1/Mae1/Ssu1/TehA"/>
</dbReference>
<feature type="transmembrane region" description="Helical" evidence="8">
    <location>
        <begin position="189"/>
        <end position="209"/>
    </location>
</feature>
<dbReference type="STRING" id="323097.Nham_3443"/>
<evidence type="ECO:0000256" key="2">
    <source>
        <dbReference type="ARBA" id="ARBA00008566"/>
    </source>
</evidence>
<gene>
    <name evidence="9" type="ordered locus">Nham_3443</name>
</gene>
<feature type="transmembrane region" description="Helical" evidence="8">
    <location>
        <begin position="116"/>
        <end position="137"/>
    </location>
</feature>
<name>Q1QHX5_NITHX</name>
<evidence type="ECO:0000313" key="9">
    <source>
        <dbReference type="EMBL" id="ABE64172.1"/>
    </source>
</evidence>
<keyword evidence="5 8" id="KW-0812">Transmembrane</keyword>
<keyword evidence="4" id="KW-1003">Cell membrane</keyword>
<feature type="transmembrane region" description="Helical" evidence="8">
    <location>
        <begin position="149"/>
        <end position="169"/>
    </location>
</feature>
<dbReference type="eggNOG" id="COG1275">
    <property type="taxonomic scope" value="Bacteria"/>
</dbReference>
<dbReference type="InterPro" id="IPR038665">
    <property type="entry name" value="Voltage-dep_anion_channel_sf"/>
</dbReference>
<keyword evidence="7 8" id="KW-0472">Membrane</keyword>
<protein>
    <submittedName>
        <fullName evidence="9">C4-dicarboxylate transporter/malic acid transport protein</fullName>
    </submittedName>
</protein>
<dbReference type="Proteomes" id="UP000001953">
    <property type="component" value="Chromosome"/>
</dbReference>
<feature type="transmembrane region" description="Helical" evidence="8">
    <location>
        <begin position="87"/>
        <end position="110"/>
    </location>
</feature>
<keyword evidence="6 8" id="KW-1133">Transmembrane helix</keyword>
<comment type="subcellular location">
    <subcellularLocation>
        <location evidence="1">Cell membrane</location>
        <topology evidence="1">Multi-pass membrane protein</topology>
    </subcellularLocation>
</comment>
<dbReference type="PANTHER" id="PTHR31686">
    <property type="match status" value="1"/>
</dbReference>
<dbReference type="GO" id="GO:0005886">
    <property type="term" value="C:plasma membrane"/>
    <property type="evidence" value="ECO:0007669"/>
    <property type="project" value="UniProtKB-SubCell"/>
</dbReference>
<feature type="transmembrane region" description="Helical" evidence="8">
    <location>
        <begin position="44"/>
        <end position="66"/>
    </location>
</feature>
<evidence type="ECO:0000256" key="6">
    <source>
        <dbReference type="ARBA" id="ARBA00022989"/>
    </source>
</evidence>
<evidence type="ECO:0000256" key="3">
    <source>
        <dbReference type="ARBA" id="ARBA00022448"/>
    </source>
</evidence>
<evidence type="ECO:0000256" key="1">
    <source>
        <dbReference type="ARBA" id="ARBA00004651"/>
    </source>
</evidence>
<sequence length="357" mass="40376">MQPFDKSKRRFRLRMRGARRLSPAYFALVMATGIVSIASEKAGFHFIAIALLWLNATQFVVLWVLTSWRLVRYRRALIADLTDHRSAPGFLSAVAATGVMANQLVLAGAVDVAMGLWVFGIFLWITLTYTIFANLTIMESKPTIDQGITGAWLLAVVSTQAISLLSALLARHISQPLRLDVNFLALSMLLWGGMMYISIISLIFYRYMFFKFSPADFVPSYWINMGAMAISTLAGSILIENAADAWFLEELLPFLKGFTIFFWAAGTWWIPLLIVLVFWRHFYRRFPLRYDPAYWSAVFPLGMYTVCTYEMAGAMRLEFLRPIADVFVYVALLAWAAAFVGLVKKLVGNLIPALNPR</sequence>
<evidence type="ECO:0000256" key="5">
    <source>
        <dbReference type="ARBA" id="ARBA00022692"/>
    </source>
</evidence>
<dbReference type="GO" id="GO:0000319">
    <property type="term" value="F:sulfite transmembrane transporter activity"/>
    <property type="evidence" value="ECO:0007669"/>
    <property type="project" value="TreeGrafter"/>
</dbReference>
<dbReference type="Pfam" id="PF03595">
    <property type="entry name" value="SLAC1"/>
    <property type="match status" value="1"/>
</dbReference>
<dbReference type="HOGENOM" id="CLU_052472_0_0_5"/>
<feature type="transmembrane region" description="Helical" evidence="8">
    <location>
        <begin position="21"/>
        <end position="38"/>
    </location>
</feature>
<feature type="transmembrane region" description="Helical" evidence="8">
    <location>
        <begin position="221"/>
        <end position="239"/>
    </location>
</feature>